<name>A0A238F0K6_9BASI</name>
<dbReference type="GO" id="GO:0031625">
    <property type="term" value="F:ubiquitin protein ligase binding"/>
    <property type="evidence" value="ECO:0007669"/>
    <property type="project" value="InterPro"/>
</dbReference>
<organism evidence="8 9">
    <name type="scientific">Microbotryum intermedium</name>
    <dbReference type="NCBI Taxonomy" id="269621"/>
    <lineage>
        <taxon>Eukaryota</taxon>
        <taxon>Fungi</taxon>
        <taxon>Dikarya</taxon>
        <taxon>Basidiomycota</taxon>
        <taxon>Pucciniomycotina</taxon>
        <taxon>Microbotryomycetes</taxon>
        <taxon>Microbotryales</taxon>
        <taxon>Microbotryaceae</taxon>
        <taxon>Microbotryum</taxon>
    </lineage>
</organism>
<dbReference type="GO" id="GO:0031461">
    <property type="term" value="C:cullin-RING ubiquitin ligase complex"/>
    <property type="evidence" value="ECO:0007669"/>
    <property type="project" value="InterPro"/>
</dbReference>
<reference evidence="9" key="1">
    <citation type="submission" date="2016-09" db="EMBL/GenBank/DDBJ databases">
        <authorList>
            <person name="Jeantristanb JTB J.-T."/>
            <person name="Ricardo R."/>
        </authorList>
    </citation>
    <scope>NUCLEOTIDE SEQUENCE [LARGE SCALE GENOMIC DNA]</scope>
</reference>
<feature type="compositionally biased region" description="Polar residues" evidence="6">
    <location>
        <begin position="8"/>
        <end position="17"/>
    </location>
</feature>
<dbReference type="Gene3D" id="1.10.10.10">
    <property type="entry name" value="Winged helix-like DNA-binding domain superfamily/Winged helix DNA-binding domain"/>
    <property type="match status" value="1"/>
</dbReference>
<dbReference type="InterPro" id="IPR001373">
    <property type="entry name" value="Cullin_N"/>
</dbReference>
<dbReference type="SMART" id="SM00884">
    <property type="entry name" value="Cullin_Nedd8"/>
    <property type="match status" value="1"/>
</dbReference>
<dbReference type="InterPro" id="IPR036390">
    <property type="entry name" value="WH_DNA-bd_sf"/>
</dbReference>
<dbReference type="FunFam" id="1.10.10.10:FF:000014">
    <property type="entry name" value="Cullin 1"/>
    <property type="match status" value="1"/>
</dbReference>
<dbReference type="InterPro" id="IPR016159">
    <property type="entry name" value="Cullin_repeat-like_dom_sf"/>
</dbReference>
<dbReference type="OrthoDB" id="27073at2759"/>
<evidence type="ECO:0000313" key="8">
    <source>
        <dbReference type="EMBL" id="SCV67672.1"/>
    </source>
</evidence>
<evidence type="ECO:0000256" key="5">
    <source>
        <dbReference type="RuleBase" id="RU003829"/>
    </source>
</evidence>
<proteinExistence type="inferred from homology"/>
<evidence type="ECO:0000313" key="9">
    <source>
        <dbReference type="Proteomes" id="UP000198372"/>
    </source>
</evidence>
<dbReference type="InterPro" id="IPR036388">
    <property type="entry name" value="WH-like_DNA-bd_sf"/>
</dbReference>
<dbReference type="STRING" id="269621.A0A238F0K6"/>
<dbReference type="FunFam" id="1.20.1310.10:FF:000002">
    <property type="entry name" value="cullin-3 isoform X1"/>
    <property type="match status" value="1"/>
</dbReference>
<dbReference type="Pfam" id="PF10557">
    <property type="entry name" value="Cullin_Nedd8"/>
    <property type="match status" value="1"/>
</dbReference>
<dbReference type="InterPro" id="IPR036317">
    <property type="entry name" value="Cullin_homology_sf"/>
</dbReference>
<dbReference type="Pfam" id="PF26557">
    <property type="entry name" value="Cullin_AB"/>
    <property type="match status" value="1"/>
</dbReference>
<dbReference type="InterPro" id="IPR045093">
    <property type="entry name" value="Cullin"/>
</dbReference>
<dbReference type="Pfam" id="PF00888">
    <property type="entry name" value="Cullin"/>
    <property type="match status" value="1"/>
</dbReference>
<dbReference type="AlphaFoldDB" id="A0A238F0K6"/>
<evidence type="ECO:0000256" key="2">
    <source>
        <dbReference type="ARBA" id="ARBA00022499"/>
    </source>
</evidence>
<dbReference type="InterPro" id="IPR016157">
    <property type="entry name" value="Cullin_CS"/>
</dbReference>
<evidence type="ECO:0000256" key="4">
    <source>
        <dbReference type="PROSITE-ProRule" id="PRU00330"/>
    </source>
</evidence>
<evidence type="ECO:0000256" key="3">
    <source>
        <dbReference type="ARBA" id="ARBA00022843"/>
    </source>
</evidence>
<keyword evidence="2" id="KW-1017">Isopeptide bond</keyword>
<feature type="region of interest" description="Disordered" evidence="6">
    <location>
        <begin position="1"/>
        <end position="22"/>
    </location>
</feature>
<dbReference type="Proteomes" id="UP000198372">
    <property type="component" value="Unassembled WGS sequence"/>
</dbReference>
<evidence type="ECO:0000256" key="6">
    <source>
        <dbReference type="SAM" id="MobiDB-lite"/>
    </source>
</evidence>
<dbReference type="InterPro" id="IPR059120">
    <property type="entry name" value="Cullin-like_AB"/>
</dbReference>
<keyword evidence="3" id="KW-0832">Ubl conjugation</keyword>
<comment type="similarity">
    <text evidence="1 4 5">Belongs to the cullin family.</text>
</comment>
<sequence>MWRAAHAQHSTGEVSSNVKERGEAHTRAATHVLIHSNYTRQDLMSTLAKLETAVEEIQHRNASKLSFEEHYRYAYNLVLHKQGHTLYNSVANLISSHLESQTMERIVPKFPPTHDHAGASTAGNVLAASAAQVFLDAVKDVWDDHMACMSKLRDVFKYMDKVYTGSSNLPSIWDLGLSLFLHHVILYSTNNKGKGVAAPTASTSRASTARAPPRPRATNDPSTVAFQLMHTLLNVIRIERQGEVVSRHSIHGAIEILCELTDEGAVPLPVLASNGTGSGTPVLSGGSSSANGGRGGPVLGDKDLPNGLSPYRTAWEQAFLSQSADFYRDESARSLIENDCPTFLRNISRRLVEERERSRAYLGATTEPLLIALLEETLISNHLASILDHQASGLATLVQDDRIEELQMIYTLFGRVSGGHAALRVSISKWIVDIGKQVNNGLKLVAEVEPRAEDDELNGANTSAAKDKGKGKAKEASGAVVNAKTKTALGWVQNVLDLKDKFDRILRDAFAGDKVLEKSIIEAFALFVNDNDSSPEYISLYIDDNLKKGLKGKTEDEVDKVLSKTIALFRFLTEKDRFEKYYNTHLAKRLIASKSVSDDAERNMLAKFKIEAGAAFTKAAEGMMKDVKVSEDTLAEFKRYTARQIDEPPFSLEPIICGSNVWHYNHKEPTCILPRVLLDGIKYYEKFYNQKHSGRKLTFRSDFGNVDVKTKFKARSHELNVSTHGMVILSLFEGLEDDEKLSYSQISSSTGIVAAELRRQLQSLACGKHKILLKHPKGREVGDKDEFSFNVDFTSPMAKIKVQMVVSKVETPDERRDTDDKVEEARNIQCEAAIVRIMKGRKEAQYGEVVQECIKQLEARFRPQPVMIKKAIERLITKEYLERGDNDRKLLRYLA</sequence>
<dbReference type="InterPro" id="IPR019559">
    <property type="entry name" value="Cullin_neddylation_domain"/>
</dbReference>
<dbReference type="SUPFAM" id="SSF75632">
    <property type="entry name" value="Cullin homology domain"/>
    <property type="match status" value="1"/>
</dbReference>
<dbReference type="GO" id="GO:0006511">
    <property type="term" value="P:ubiquitin-dependent protein catabolic process"/>
    <property type="evidence" value="ECO:0007669"/>
    <property type="project" value="InterPro"/>
</dbReference>
<feature type="region of interest" description="Disordered" evidence="6">
    <location>
        <begin position="277"/>
        <end position="299"/>
    </location>
</feature>
<accession>A0A238F0K6</accession>
<protein>
    <submittedName>
        <fullName evidence="8">BQ2448_5283 protein</fullName>
    </submittedName>
</protein>
<dbReference type="InterPro" id="IPR016158">
    <property type="entry name" value="Cullin_homology"/>
</dbReference>
<dbReference type="Gene3D" id="3.30.230.130">
    <property type="entry name" value="Cullin, Chain C, Domain 2"/>
    <property type="match status" value="1"/>
</dbReference>
<gene>
    <name evidence="8" type="ORF">BQ2448_5283</name>
</gene>
<keyword evidence="9" id="KW-1185">Reference proteome</keyword>
<dbReference type="Gene3D" id="1.20.1310.10">
    <property type="entry name" value="Cullin Repeats"/>
    <property type="match status" value="4"/>
</dbReference>
<dbReference type="PROSITE" id="PS01256">
    <property type="entry name" value="CULLIN_1"/>
    <property type="match status" value="1"/>
</dbReference>
<feature type="compositionally biased region" description="Low complexity" evidence="6">
    <location>
        <begin position="197"/>
        <end position="211"/>
    </location>
</feature>
<dbReference type="EMBL" id="FMSP01000002">
    <property type="protein sequence ID" value="SCV67672.1"/>
    <property type="molecule type" value="Genomic_DNA"/>
</dbReference>
<dbReference type="SMART" id="SM00182">
    <property type="entry name" value="CULLIN"/>
    <property type="match status" value="1"/>
</dbReference>
<dbReference type="SUPFAM" id="SSF46785">
    <property type="entry name" value="Winged helix' DNA-binding domain"/>
    <property type="match status" value="1"/>
</dbReference>
<evidence type="ECO:0000259" key="7">
    <source>
        <dbReference type="PROSITE" id="PS50069"/>
    </source>
</evidence>
<feature type="region of interest" description="Disordered" evidence="6">
    <location>
        <begin position="193"/>
        <end position="221"/>
    </location>
</feature>
<dbReference type="PANTHER" id="PTHR11932">
    <property type="entry name" value="CULLIN"/>
    <property type="match status" value="1"/>
</dbReference>
<dbReference type="SUPFAM" id="SSF74788">
    <property type="entry name" value="Cullin repeat-like"/>
    <property type="match status" value="1"/>
</dbReference>
<evidence type="ECO:0000256" key="1">
    <source>
        <dbReference type="ARBA" id="ARBA00006019"/>
    </source>
</evidence>
<dbReference type="PROSITE" id="PS50069">
    <property type="entry name" value="CULLIN_2"/>
    <property type="match status" value="1"/>
</dbReference>
<feature type="domain" description="Cullin family profile" evidence="7">
    <location>
        <begin position="533"/>
        <end position="765"/>
    </location>
</feature>